<dbReference type="RefSeq" id="WP_136862155.1">
    <property type="nucleotide sequence ID" value="NZ_SWCJ01000002.1"/>
</dbReference>
<evidence type="ECO:0000256" key="1">
    <source>
        <dbReference type="SAM" id="MobiDB-lite"/>
    </source>
</evidence>
<gene>
    <name evidence="3" type="ORF">FCL42_04360</name>
</gene>
<organism evidence="3 4">
    <name type="scientific">Ferrimonas aestuarii</name>
    <dbReference type="NCBI Taxonomy" id="2569539"/>
    <lineage>
        <taxon>Bacteria</taxon>
        <taxon>Pseudomonadati</taxon>
        <taxon>Pseudomonadota</taxon>
        <taxon>Gammaproteobacteria</taxon>
        <taxon>Alteromonadales</taxon>
        <taxon>Ferrimonadaceae</taxon>
        <taxon>Ferrimonas</taxon>
    </lineage>
</organism>
<evidence type="ECO:0000313" key="4">
    <source>
        <dbReference type="Proteomes" id="UP000305675"/>
    </source>
</evidence>
<dbReference type="Pfam" id="PF06980">
    <property type="entry name" value="DUF1302"/>
    <property type="match status" value="1"/>
</dbReference>
<evidence type="ECO:0000313" key="3">
    <source>
        <dbReference type="EMBL" id="TKB57510.1"/>
    </source>
</evidence>
<dbReference type="Proteomes" id="UP000305675">
    <property type="component" value="Unassembled WGS sequence"/>
</dbReference>
<feature type="chain" id="PRO_5020874253" evidence="2">
    <location>
        <begin position="30"/>
        <end position="603"/>
    </location>
</feature>
<name>A0A4U1BRU5_9GAMM</name>
<dbReference type="EMBL" id="SWCJ01000002">
    <property type="protein sequence ID" value="TKB57510.1"/>
    <property type="molecule type" value="Genomic_DNA"/>
</dbReference>
<feature type="compositionally biased region" description="Polar residues" evidence="1">
    <location>
        <begin position="70"/>
        <end position="79"/>
    </location>
</feature>
<feature type="signal peptide" evidence="2">
    <location>
        <begin position="1"/>
        <end position="29"/>
    </location>
</feature>
<dbReference type="AlphaFoldDB" id="A0A4U1BRU5"/>
<sequence length="603" mass="65432">MLITNENRRFARMPLAVLVSAMLSPAAFGVSFEAGDFEFTVDSNLSVGSTWRVGDADQGNIGSSNGGQGASTTPDDGNLNYQSGDAVSQVFKGIHDIGVTKNQFGAFVRLKYWYDYALAENDVPHGHGPNNYQPNAPLNDDAFSDYGQASGIELLDAFIYGEFELGDMPLDLRVGRQVLSWGENTFIFNSINSVNPIDVTALRRPGSEVKEALLPVGMVYANLGLTDYLSVEAFYNWEWDDFKIDGCGTFFSGADVIGGDGCTILTLNVNGDQTDVATGAYATRALNLESDGDDSGQWGAALRYFAEGIDTDFGLYYMNITSRTPILSPVFWKQVPGTAPIPTGGPQYIAEFVPDQQIIAASFSTTISDWSLSGEWSFRPDSAVQFNPSEMLAALFTPTMPVGPYQPVNEAIARLGAGDLTVLGEKFDGYQELDVHQIQFTTVKFFDQVMGASRLTLVAEAAMNIVNDLPDISEARFGRSTLYGKCSTVADQIGMGNPNPDGDINCGGFVTDTSWGYRARLVWDYSDAFAGINLKPTIAWNHDVDGTSPNSNFLEDRRSFGVSLAADYLSRYNGSISYTNSIGGDYNSLSDRDYVSLSLGMSF</sequence>
<keyword evidence="4" id="KW-1185">Reference proteome</keyword>
<accession>A0A4U1BRU5</accession>
<dbReference type="InterPro" id="IPR010727">
    <property type="entry name" value="DUF1302"/>
</dbReference>
<reference evidence="3 4" key="1">
    <citation type="submission" date="2019-04" db="EMBL/GenBank/DDBJ databases">
        <authorList>
            <person name="Hwang J.C."/>
        </authorList>
    </citation>
    <scope>NUCLEOTIDE SEQUENCE [LARGE SCALE GENOMIC DNA]</scope>
    <source>
        <strain evidence="3 4">IMCC35002</strain>
    </source>
</reference>
<dbReference type="OrthoDB" id="7000272at2"/>
<feature type="region of interest" description="Disordered" evidence="1">
    <location>
        <begin position="56"/>
        <end position="79"/>
    </location>
</feature>
<proteinExistence type="predicted"/>
<protein>
    <submittedName>
        <fullName evidence="3">DUF1302 domain-containing protein</fullName>
    </submittedName>
</protein>
<keyword evidence="2" id="KW-0732">Signal</keyword>
<evidence type="ECO:0000256" key="2">
    <source>
        <dbReference type="SAM" id="SignalP"/>
    </source>
</evidence>
<comment type="caution">
    <text evidence="3">The sequence shown here is derived from an EMBL/GenBank/DDBJ whole genome shotgun (WGS) entry which is preliminary data.</text>
</comment>